<organism evidence="1 2">
    <name type="scientific">Faucicola osloensis</name>
    <name type="common">Moraxella osloensis</name>
    <dbReference type="NCBI Taxonomy" id="34062"/>
    <lineage>
        <taxon>Bacteria</taxon>
        <taxon>Pseudomonadati</taxon>
        <taxon>Pseudomonadota</taxon>
        <taxon>Gammaproteobacteria</taxon>
        <taxon>Moraxellales</taxon>
        <taxon>Moraxellaceae</taxon>
        <taxon>Faucicola</taxon>
    </lineage>
</organism>
<accession>A0A2I1RIZ7</accession>
<dbReference type="Proteomes" id="UP000234914">
    <property type="component" value="Unassembled WGS sequence"/>
</dbReference>
<comment type="caution">
    <text evidence="1">The sequence shown here is derived from an EMBL/GenBank/DDBJ whole genome shotgun (WGS) entry which is preliminary data.</text>
</comment>
<evidence type="ECO:0000313" key="2">
    <source>
        <dbReference type="Proteomes" id="UP000234914"/>
    </source>
</evidence>
<reference evidence="1 2" key="1">
    <citation type="submission" date="2017-12" db="EMBL/GenBank/DDBJ databases">
        <title>Phylogenetic diversity of female urinary microbiome.</title>
        <authorList>
            <person name="Thomas-White K."/>
            <person name="Wolfe A.J."/>
        </authorList>
    </citation>
    <scope>NUCLEOTIDE SEQUENCE [LARGE SCALE GENOMIC DNA]</scope>
    <source>
        <strain evidence="1 2">UMB0416</strain>
    </source>
</reference>
<protein>
    <submittedName>
        <fullName evidence="1">Uncharacterized protein</fullName>
    </submittedName>
</protein>
<name>A0A2I1RIZ7_FAUOS</name>
<dbReference type="AlphaFoldDB" id="A0A2I1RIZ7"/>
<evidence type="ECO:0000313" key="1">
    <source>
        <dbReference type="EMBL" id="PKZ69086.1"/>
    </source>
</evidence>
<proteinExistence type="predicted"/>
<dbReference type="EMBL" id="PKJS01000005">
    <property type="protein sequence ID" value="PKZ69086.1"/>
    <property type="molecule type" value="Genomic_DNA"/>
</dbReference>
<dbReference type="RefSeq" id="WP_101964120.1">
    <property type="nucleotide sequence ID" value="NZ_PKJS01000005.1"/>
</dbReference>
<sequence>MIGLSLTPKDLEFLHQVPKHTDKTLYIDSEKVLSHFWNSIETLGINTVNQSNHKDIITFHIDEIYDRLGDKLPCNRILQFALRRCQIPMYKADTKEGLWQFTIER</sequence>
<gene>
    <name evidence="1" type="ORF">CYJ96_04635</name>
</gene>